<organism evidence="2">
    <name type="scientific">Brassica napus</name>
    <name type="common">Rape</name>
    <dbReference type="NCBI Taxonomy" id="3708"/>
    <lineage>
        <taxon>Eukaryota</taxon>
        <taxon>Viridiplantae</taxon>
        <taxon>Streptophyta</taxon>
        <taxon>Embryophyta</taxon>
        <taxon>Tracheophyta</taxon>
        <taxon>Spermatophyta</taxon>
        <taxon>Magnoliopsida</taxon>
        <taxon>eudicotyledons</taxon>
        <taxon>Gunneridae</taxon>
        <taxon>Pentapetalae</taxon>
        <taxon>rosids</taxon>
        <taxon>malvids</taxon>
        <taxon>Brassicales</taxon>
        <taxon>Brassicaceae</taxon>
        <taxon>Brassiceae</taxon>
        <taxon>Brassica</taxon>
    </lineage>
</organism>
<proteinExistence type="predicted"/>
<sequence>MFCFRLWEILATTRYLLRVGKGAEGQIDYIVLTSMNLMSSISKRFADLTSLYALDLSCNFLTGNPEFRRDNHTLAWVLSGGFGALALGILIGVGIYFFVLEKKPIR</sequence>
<dbReference type="EMBL" id="HG994357">
    <property type="protein sequence ID" value="CAF2125693.1"/>
    <property type="molecule type" value="Genomic_DNA"/>
</dbReference>
<dbReference type="InterPro" id="IPR032675">
    <property type="entry name" value="LRR_dom_sf"/>
</dbReference>
<feature type="transmembrane region" description="Helical" evidence="1">
    <location>
        <begin position="74"/>
        <end position="99"/>
    </location>
</feature>
<reference evidence="2" key="1">
    <citation type="submission" date="2021-01" db="EMBL/GenBank/DDBJ databases">
        <authorList>
            <consortium name="Genoscope - CEA"/>
            <person name="William W."/>
        </authorList>
    </citation>
    <scope>NUCLEOTIDE SEQUENCE</scope>
</reference>
<name>A0A816VVH4_BRANA</name>
<dbReference type="Gene3D" id="3.80.10.10">
    <property type="entry name" value="Ribonuclease Inhibitor"/>
    <property type="match status" value="1"/>
</dbReference>
<keyword evidence="1" id="KW-0812">Transmembrane</keyword>
<dbReference type="Proteomes" id="UP001295469">
    <property type="component" value="Chromosome A03"/>
</dbReference>
<accession>A0A816VVH4</accession>
<dbReference type="SUPFAM" id="SSF52058">
    <property type="entry name" value="L domain-like"/>
    <property type="match status" value="1"/>
</dbReference>
<keyword evidence="1" id="KW-0472">Membrane</keyword>
<keyword evidence="1" id="KW-1133">Transmembrane helix</keyword>
<protein>
    <submittedName>
        <fullName evidence="2">(rape) hypothetical protein</fullName>
    </submittedName>
</protein>
<gene>
    <name evidence="2" type="ORF">DARMORV10_A03P31380.1</name>
</gene>
<evidence type="ECO:0000256" key="1">
    <source>
        <dbReference type="SAM" id="Phobius"/>
    </source>
</evidence>
<evidence type="ECO:0000313" key="2">
    <source>
        <dbReference type="EMBL" id="CAF2125693.1"/>
    </source>
</evidence>
<dbReference type="AlphaFoldDB" id="A0A816VVH4"/>